<dbReference type="PANTHER" id="PTHR13475:SF3">
    <property type="entry name" value="NEUGRIN"/>
    <property type="match status" value="1"/>
</dbReference>
<reference evidence="2 3" key="1">
    <citation type="journal article" date="2020" name="Cell">
        <title>Large-Scale Comparative Analyses of Tick Genomes Elucidate Their Genetic Diversity and Vector Capacities.</title>
        <authorList>
            <consortium name="Tick Genome and Microbiome Consortium (TIGMIC)"/>
            <person name="Jia N."/>
            <person name="Wang J."/>
            <person name="Shi W."/>
            <person name="Du L."/>
            <person name="Sun Y."/>
            <person name="Zhan W."/>
            <person name="Jiang J.F."/>
            <person name="Wang Q."/>
            <person name="Zhang B."/>
            <person name="Ji P."/>
            <person name="Bell-Sakyi L."/>
            <person name="Cui X.M."/>
            <person name="Yuan T.T."/>
            <person name="Jiang B.G."/>
            <person name="Yang W.F."/>
            <person name="Lam T.T."/>
            <person name="Chang Q.C."/>
            <person name="Ding S.J."/>
            <person name="Wang X.J."/>
            <person name="Zhu J.G."/>
            <person name="Ruan X.D."/>
            <person name="Zhao L."/>
            <person name="Wei J.T."/>
            <person name="Ye R.Z."/>
            <person name="Que T.C."/>
            <person name="Du C.H."/>
            <person name="Zhou Y.H."/>
            <person name="Cheng J.X."/>
            <person name="Dai P.F."/>
            <person name="Guo W.B."/>
            <person name="Han X.H."/>
            <person name="Huang E.J."/>
            <person name="Li L.F."/>
            <person name="Wei W."/>
            <person name="Gao Y.C."/>
            <person name="Liu J.Z."/>
            <person name="Shao H.Z."/>
            <person name="Wang X."/>
            <person name="Wang C.C."/>
            <person name="Yang T.C."/>
            <person name="Huo Q.B."/>
            <person name="Li W."/>
            <person name="Chen H.Y."/>
            <person name="Chen S.E."/>
            <person name="Zhou L.G."/>
            <person name="Ni X.B."/>
            <person name="Tian J.H."/>
            <person name="Sheng Y."/>
            <person name="Liu T."/>
            <person name="Pan Y.S."/>
            <person name="Xia L.Y."/>
            <person name="Li J."/>
            <person name="Zhao F."/>
            <person name="Cao W.C."/>
        </authorList>
    </citation>
    <scope>NUCLEOTIDE SEQUENCE [LARGE SCALE GENOMIC DNA]</scope>
    <source>
        <strain evidence="2">HaeL-2018</strain>
    </source>
</reference>
<dbReference type="AlphaFoldDB" id="A0A9J6G563"/>
<dbReference type="VEuPathDB" id="VectorBase:HLOH_051407"/>
<gene>
    <name evidence="2" type="ORF">HPB48_014861</name>
</gene>
<keyword evidence="3" id="KW-1185">Reference proteome</keyword>
<proteinExistence type="predicted"/>
<evidence type="ECO:0008006" key="4">
    <source>
        <dbReference type="Google" id="ProtNLM"/>
    </source>
</evidence>
<sequence>MIIIIIICSEGCRRIFPPCGERCSDSQRRQERKKVRNAIIRRKYFKVPPETNLLTWAAKEQIHYLHNLDPTEWTPERIAECFPVSVQGAKKLLKSRFTVASPERIAEHDRGVALKWKALKTGRGDEQVSPVTKQLYLDGKLCEDHAYGNKTLPVPQPGEHSKALEVSNLSPKPGEYSKLIATYMNIKNPKKPPQSEKETQTGHGKEYDDVYMEDIASATTLTKAGRRGVHVQIDEYKAAIHVRSDGGKSDMQIRDATDGTPPEVPLPMVDKLEEEDGALTFDSLESSTRQYADNFNIVNSVEHRRADVTSRQGSGVVVDDEVMQRQIKIPSRLKSKNFALYRVGKCYYDNDGEILYKVP</sequence>
<protein>
    <recommendedName>
        <fullName evidence="4">Neurite outgrowth-associated protein</fullName>
    </recommendedName>
</protein>
<feature type="region of interest" description="Disordered" evidence="1">
    <location>
        <begin position="244"/>
        <end position="264"/>
    </location>
</feature>
<dbReference type="InterPro" id="IPR010487">
    <property type="entry name" value="NGRN/Rrg9"/>
</dbReference>
<comment type="caution">
    <text evidence="2">The sequence shown here is derived from an EMBL/GenBank/DDBJ whole genome shotgun (WGS) entry which is preliminary data.</text>
</comment>
<accession>A0A9J6G563</accession>
<dbReference type="OMA" id="CEDHAYG"/>
<feature type="compositionally biased region" description="Basic and acidic residues" evidence="1">
    <location>
        <begin position="244"/>
        <end position="257"/>
    </location>
</feature>
<evidence type="ECO:0000313" key="3">
    <source>
        <dbReference type="Proteomes" id="UP000821853"/>
    </source>
</evidence>
<dbReference type="GO" id="GO:0005634">
    <property type="term" value="C:nucleus"/>
    <property type="evidence" value="ECO:0007669"/>
    <property type="project" value="TreeGrafter"/>
</dbReference>
<dbReference type="EMBL" id="JABSTR010000006">
    <property type="protein sequence ID" value="KAH9373542.1"/>
    <property type="molecule type" value="Genomic_DNA"/>
</dbReference>
<dbReference type="Proteomes" id="UP000821853">
    <property type="component" value="Chromosome 4"/>
</dbReference>
<name>A0A9J6G563_HAELO</name>
<evidence type="ECO:0000256" key="1">
    <source>
        <dbReference type="SAM" id="MobiDB-lite"/>
    </source>
</evidence>
<dbReference type="PANTHER" id="PTHR13475">
    <property type="entry name" value="NEUGRIN"/>
    <property type="match status" value="1"/>
</dbReference>
<evidence type="ECO:0000313" key="2">
    <source>
        <dbReference type="EMBL" id="KAH9373542.1"/>
    </source>
</evidence>
<feature type="region of interest" description="Disordered" evidence="1">
    <location>
        <begin position="187"/>
        <end position="207"/>
    </location>
</feature>
<organism evidence="2 3">
    <name type="scientific">Haemaphysalis longicornis</name>
    <name type="common">Bush tick</name>
    <dbReference type="NCBI Taxonomy" id="44386"/>
    <lineage>
        <taxon>Eukaryota</taxon>
        <taxon>Metazoa</taxon>
        <taxon>Ecdysozoa</taxon>
        <taxon>Arthropoda</taxon>
        <taxon>Chelicerata</taxon>
        <taxon>Arachnida</taxon>
        <taxon>Acari</taxon>
        <taxon>Parasitiformes</taxon>
        <taxon>Ixodida</taxon>
        <taxon>Ixodoidea</taxon>
        <taxon>Ixodidae</taxon>
        <taxon>Haemaphysalinae</taxon>
        <taxon>Haemaphysalis</taxon>
    </lineage>
</organism>
<dbReference type="OrthoDB" id="6415470at2759"/>
<dbReference type="Pfam" id="PF06413">
    <property type="entry name" value="Neugrin"/>
    <property type="match status" value="1"/>
</dbReference>
<feature type="compositionally biased region" description="Basic and acidic residues" evidence="1">
    <location>
        <begin position="193"/>
        <end position="207"/>
    </location>
</feature>